<name>A0A7H8NGQ3_9ACTN</name>
<keyword evidence="2" id="KW-1185">Reference proteome</keyword>
<sequence>MFDPDIAPSGSLLGLLQRGRGDGTLHALAAPRAEALEALHHCVLRDPRRDWQVENRSLYYARLCMELDGGLEEIEQHLFHPDDLIDTAEERTGLTLAVLGHLASYGRDDALHLLRRYAATGGNWQWALDELALRDDDSGLRALSGLVLARFPHTPEGEAALATAARDAFEPRPWRLWAEDTSEPGNAARVRAALESGCFDRWQRQLRPTGPRPGWSVREVLDWAQQGLDQHPTQDRQGPAARCLTAVAGPDDHPAIVAAATHGPDAARATALRYLAEQHAPESLALIEAAAESPSSLVADAAIGAFERMRSNASLIRARSWARRDDALGSAAASLLARRGGQRDATVVLSALRRVVRTEGPDAAPLWDLVDGAGRLTIACAAPVLRHIYRETSSSQLRGRSARALAATDPSFAAGFAVECLWDCEESTRELAARHAATADSRVVDQLRRLAADPAEEAEVQTAVRSRIDPDTASL</sequence>
<protein>
    <submittedName>
        <fullName evidence="1">HEAT repeat domain-containing protein</fullName>
    </submittedName>
</protein>
<accession>A0A7H8NGQ3</accession>
<organism evidence="1 2">
    <name type="scientific">Streptomyces buecherae</name>
    <dbReference type="NCBI Taxonomy" id="2763006"/>
    <lineage>
        <taxon>Bacteria</taxon>
        <taxon>Bacillati</taxon>
        <taxon>Actinomycetota</taxon>
        <taxon>Actinomycetes</taxon>
        <taxon>Kitasatosporales</taxon>
        <taxon>Streptomycetaceae</taxon>
        <taxon>Streptomyces</taxon>
    </lineage>
</organism>
<proteinExistence type="predicted"/>
<reference evidence="1 2" key="1">
    <citation type="submission" date="2020-06" db="EMBL/GenBank/DDBJ databases">
        <title>Genome mining for natural products.</title>
        <authorList>
            <person name="Zhang B."/>
            <person name="Shi J."/>
            <person name="Ge H."/>
        </authorList>
    </citation>
    <scope>NUCLEOTIDE SEQUENCE [LARGE SCALE GENOMIC DNA]</scope>
    <source>
        <strain evidence="1 2">NA00687</strain>
    </source>
</reference>
<dbReference type="Proteomes" id="UP000509303">
    <property type="component" value="Chromosome"/>
</dbReference>
<dbReference type="EMBL" id="CP054929">
    <property type="protein sequence ID" value="QKW53685.1"/>
    <property type="molecule type" value="Genomic_DNA"/>
</dbReference>
<evidence type="ECO:0000313" key="1">
    <source>
        <dbReference type="EMBL" id="QKW53685.1"/>
    </source>
</evidence>
<gene>
    <name evidence="1" type="ORF">HUT08_33710</name>
</gene>
<dbReference type="AlphaFoldDB" id="A0A7H8NGQ3"/>
<evidence type="ECO:0000313" key="2">
    <source>
        <dbReference type="Proteomes" id="UP000509303"/>
    </source>
</evidence>
<dbReference type="RefSeq" id="WP_176165390.1">
    <property type="nucleotide sequence ID" value="NZ_CP054929.1"/>
</dbReference>